<dbReference type="GO" id="GO:0090313">
    <property type="term" value="P:regulation of protein targeting to membrane"/>
    <property type="evidence" value="ECO:0007669"/>
    <property type="project" value="TreeGrafter"/>
</dbReference>
<proteinExistence type="predicted"/>
<accession>A0A1M5EEB6</accession>
<dbReference type="InterPro" id="IPR052894">
    <property type="entry name" value="AsmA-related"/>
</dbReference>
<dbReference type="Pfam" id="PF05170">
    <property type="entry name" value="AsmA"/>
    <property type="match status" value="1"/>
</dbReference>
<evidence type="ECO:0000313" key="3">
    <source>
        <dbReference type="Proteomes" id="UP000184346"/>
    </source>
</evidence>
<keyword evidence="3" id="KW-1185">Reference proteome</keyword>
<organism evidence="2 3">
    <name type="scientific">Modicisalibacter ilicicola DSM 19980</name>
    <dbReference type="NCBI Taxonomy" id="1121942"/>
    <lineage>
        <taxon>Bacteria</taxon>
        <taxon>Pseudomonadati</taxon>
        <taxon>Pseudomonadota</taxon>
        <taxon>Gammaproteobacteria</taxon>
        <taxon>Oceanospirillales</taxon>
        <taxon>Halomonadaceae</taxon>
        <taxon>Modicisalibacter</taxon>
    </lineage>
</organism>
<evidence type="ECO:0000313" key="2">
    <source>
        <dbReference type="EMBL" id="SHF77555.1"/>
    </source>
</evidence>
<dbReference type="STRING" id="1121942.SAMN02745148_03500"/>
<dbReference type="GO" id="GO:0005886">
    <property type="term" value="C:plasma membrane"/>
    <property type="evidence" value="ECO:0007669"/>
    <property type="project" value="TreeGrafter"/>
</dbReference>
<dbReference type="RefSeq" id="WP_072825248.1">
    <property type="nucleotide sequence ID" value="NZ_FQUJ01000022.1"/>
</dbReference>
<name>A0A1M5EEB6_9GAMM</name>
<sequence length="765" mass="83098">MKGLVRTLLAVIGVLGLVVVAAVVYVTTFFDPNDLKPRLVEAVRQQSGLELALEGPLNWSFYPRLGVSVEDARAWLPRQSAEDSPFAAIDSAEVSLAFAPLLSGEIAIDGLMMDGMRLDLIRDEQGRGNWEALLERLQDESAEQALAPASAGPAMEQGEPDVALDIASVEVSNSQISYVDRGSNLDVTVRDLAISSSNVNPANAFPVESHFVVDSIAPALSSEVDLKSKVRLGLDDGRYVLEGLQLETRTDMADLPERRQTLSLNAKQVVGELKSGDYRIEGAELEGSLAHPALGDEPLPLDLSFAGEANTEQQTAQLHDLMLSSEEGLKLTGTLAFTNLLSSPSYTGQIKLAPLSLRPWLERFGSELDTADDEALSDVALTSPLKGDASQATLSNLTLIVDDNTLNGRLSVGLDGRSYRFDLQGERLNLDAYLPPVEESDAGEDTALLEPVGVATAQTEGEAGELVPVEALRDLSLDGQLSFTELKVKNLTLMRPQLVLKGGEGRLRLESFDARLYDGELNTTASLDVRETPIRWTFAPQLENVQIVPLVEDFSGEPSPLRGRLNLDGDFTSRTNALDTLLRNLNGSANFQVADGAVFDVNVSRELCTVVAMLEGETTSREWSQDTRFERLSGSVRVVDGVAHNEDLNIVIPGIELSGEGELNLPTQRFDYEARARFVDTADAACNVNPRLERVPFPVHCEGTLDGEPKTWCAFDREAFQESLSKLAQDEVKRKASERIGKELEKRLGEDAAGELGDAIRGLFK</sequence>
<feature type="domain" description="AsmA" evidence="1">
    <location>
        <begin position="5"/>
        <end position="647"/>
    </location>
</feature>
<evidence type="ECO:0000259" key="1">
    <source>
        <dbReference type="Pfam" id="PF05170"/>
    </source>
</evidence>
<gene>
    <name evidence="2" type="ORF">SAMN02745148_03500</name>
</gene>
<dbReference type="OrthoDB" id="9766390at2"/>
<reference evidence="2 3" key="1">
    <citation type="submission" date="2016-11" db="EMBL/GenBank/DDBJ databases">
        <authorList>
            <person name="Jaros S."/>
            <person name="Januszkiewicz K."/>
            <person name="Wedrychowicz H."/>
        </authorList>
    </citation>
    <scope>NUCLEOTIDE SEQUENCE [LARGE SCALE GENOMIC DNA]</scope>
    <source>
        <strain evidence="2 3">DSM 19980</strain>
    </source>
</reference>
<dbReference type="InterPro" id="IPR007844">
    <property type="entry name" value="AsmA"/>
</dbReference>
<dbReference type="AlphaFoldDB" id="A0A1M5EEB6"/>
<protein>
    <submittedName>
        <fullName evidence="2">AsmA protein</fullName>
    </submittedName>
</protein>
<dbReference type="PANTHER" id="PTHR30441:SF4">
    <property type="entry name" value="PROTEIN ASMA"/>
    <property type="match status" value="1"/>
</dbReference>
<dbReference type="Proteomes" id="UP000184346">
    <property type="component" value="Unassembled WGS sequence"/>
</dbReference>
<dbReference type="EMBL" id="FQUJ01000022">
    <property type="protein sequence ID" value="SHF77555.1"/>
    <property type="molecule type" value="Genomic_DNA"/>
</dbReference>
<dbReference type="PANTHER" id="PTHR30441">
    <property type="entry name" value="DUF748 DOMAIN-CONTAINING PROTEIN"/>
    <property type="match status" value="1"/>
</dbReference>